<dbReference type="InterPro" id="IPR016166">
    <property type="entry name" value="FAD-bd_PCMH"/>
</dbReference>
<dbReference type="AlphaFoldDB" id="A0A7S2DUI9"/>
<dbReference type="Pfam" id="PF01565">
    <property type="entry name" value="FAD_binding_4"/>
    <property type="match status" value="1"/>
</dbReference>
<sequence length="672" mass="72803">MASKLAADSLKGLLAKGRGRLPAIASGAGAVRRAGVAAGGAAEDSSKAQNGGYSRGALVAVGAVGIVGGVLLEKQDSRVRQLARTSGFRTCCEAPITQAQKSLPDKLSAIVGSGNVKLNKDLKGSRLGRGTAMAFVKPGNMKEAIEVLKACVAADVAVIPQGANTALTGASVPRNDECDRPTVVLNMRRLDTILPVGPDGNHVLCFAGAGIYDLQDKLKKDFNRDSHSVLGSIFLNPSVAAGVAFGSGGTQIRKGPAFTQRALWCRILENGDVELINTLGLKDGGDILGFLEGKKTLSASDLDPNCKDPASFPEYYKIITKLDGTVARYNADTFGIDPNRSEGKVMILATLHDTWPIPPKSKTIWVSVKDLSYAHALKREVCLSSTSTMSRSCEYFNREIYEATDLGGRLCVKVIDLLGMRPIGYLWEVKRFVETLPIPFASIIPEKFMWWFNNIFPSSLPKALRDLGDEFDHHMLIDFAEYSQGEVDALQALLDKFVASKPEGHVKYHVCSDAHTQTRANLFRFVMAIAFRVYCTGTGMQGLSIDYALPKNFTEYPDLPKQYKIAKRCVYSHFGCNVYHEDFVFGPEVDVETAKHAIKHAIEDAGGKLPAEHGHGTEYHAPLSTQQRWMSMDPLNVMNPGVGGTAYNKGYASKPVHAREVASSNQPLFATQ</sequence>
<dbReference type="SUPFAM" id="SSF56176">
    <property type="entry name" value="FAD-binding/transporter-associated domain-like"/>
    <property type="match status" value="1"/>
</dbReference>
<dbReference type="SUPFAM" id="SSF55103">
    <property type="entry name" value="FAD-linked oxidases, C-terminal domain"/>
    <property type="match status" value="1"/>
</dbReference>
<dbReference type="PANTHER" id="PTHR43716:SF1">
    <property type="entry name" value="D-2-HYDROXYGLUTARATE DEHYDROGENASE, MITOCHONDRIAL"/>
    <property type="match status" value="1"/>
</dbReference>
<evidence type="ECO:0000256" key="1">
    <source>
        <dbReference type="ARBA" id="ARBA00001974"/>
    </source>
</evidence>
<keyword evidence="2" id="KW-0285">Flavoprotein</keyword>
<evidence type="ECO:0000313" key="6">
    <source>
        <dbReference type="EMBL" id="CAD9464761.1"/>
    </source>
</evidence>
<evidence type="ECO:0000256" key="3">
    <source>
        <dbReference type="ARBA" id="ARBA00022827"/>
    </source>
</evidence>
<dbReference type="Gene3D" id="3.30.465.10">
    <property type="match status" value="1"/>
</dbReference>
<dbReference type="InterPro" id="IPR016164">
    <property type="entry name" value="FAD-linked_Oxase-like_C"/>
</dbReference>
<dbReference type="Pfam" id="PF09330">
    <property type="entry name" value="Lact-deh-memb"/>
    <property type="match status" value="1"/>
</dbReference>
<gene>
    <name evidence="6" type="ORF">AAND1436_LOCUS29176</name>
</gene>
<dbReference type="EMBL" id="HBGQ01060487">
    <property type="protein sequence ID" value="CAD9464761.1"/>
    <property type="molecule type" value="Transcribed_RNA"/>
</dbReference>
<dbReference type="Gene3D" id="3.30.43.10">
    <property type="entry name" value="Uridine Diphospho-n-acetylenolpyruvylglucosamine Reductase, domain 2"/>
    <property type="match status" value="2"/>
</dbReference>
<dbReference type="PROSITE" id="PS51387">
    <property type="entry name" value="FAD_PCMH"/>
    <property type="match status" value="1"/>
</dbReference>
<keyword evidence="3" id="KW-0274">FAD</keyword>
<proteinExistence type="predicted"/>
<dbReference type="InterPro" id="IPR016167">
    <property type="entry name" value="FAD-bd_PCMH_sub1"/>
</dbReference>
<dbReference type="GO" id="GO:0022904">
    <property type="term" value="P:respiratory electron transport chain"/>
    <property type="evidence" value="ECO:0007669"/>
    <property type="project" value="TreeGrafter"/>
</dbReference>
<dbReference type="InterPro" id="IPR016169">
    <property type="entry name" value="FAD-bd_PCMH_sub2"/>
</dbReference>
<keyword evidence="4" id="KW-0560">Oxidoreductase</keyword>
<feature type="domain" description="FAD-binding PCMH-type" evidence="5">
    <location>
        <begin position="128"/>
        <end position="339"/>
    </location>
</feature>
<evidence type="ECO:0000259" key="5">
    <source>
        <dbReference type="PROSITE" id="PS51387"/>
    </source>
</evidence>
<organism evidence="6">
    <name type="scientific">Alexandrium andersonii</name>
    <dbReference type="NCBI Taxonomy" id="327968"/>
    <lineage>
        <taxon>Eukaryota</taxon>
        <taxon>Sar</taxon>
        <taxon>Alveolata</taxon>
        <taxon>Dinophyceae</taxon>
        <taxon>Gonyaulacales</taxon>
        <taxon>Pyrocystaceae</taxon>
        <taxon>Alexandrium</taxon>
    </lineage>
</organism>
<dbReference type="PANTHER" id="PTHR43716">
    <property type="entry name" value="D-2-HYDROXYGLUTARATE DEHYDROGENASE, MITOCHONDRIAL"/>
    <property type="match status" value="1"/>
</dbReference>
<dbReference type="InterPro" id="IPR051264">
    <property type="entry name" value="FAD-oxidored/transferase_4"/>
</dbReference>
<protein>
    <recommendedName>
        <fullName evidence="5">FAD-binding PCMH-type domain-containing protein</fullName>
    </recommendedName>
</protein>
<dbReference type="GO" id="GO:0071949">
    <property type="term" value="F:FAD binding"/>
    <property type="evidence" value="ECO:0007669"/>
    <property type="project" value="InterPro"/>
</dbReference>
<dbReference type="InterPro" id="IPR036318">
    <property type="entry name" value="FAD-bd_PCMH-like_sf"/>
</dbReference>
<dbReference type="GO" id="GO:0055085">
    <property type="term" value="P:transmembrane transport"/>
    <property type="evidence" value="ECO:0007669"/>
    <property type="project" value="InterPro"/>
</dbReference>
<dbReference type="InterPro" id="IPR006094">
    <property type="entry name" value="Oxid_FAD_bind_N"/>
</dbReference>
<dbReference type="InterPro" id="IPR015409">
    <property type="entry name" value="Lactate_DH_C"/>
</dbReference>
<accession>A0A7S2DUI9</accession>
<evidence type="ECO:0000256" key="2">
    <source>
        <dbReference type="ARBA" id="ARBA00022630"/>
    </source>
</evidence>
<evidence type="ECO:0000256" key="4">
    <source>
        <dbReference type="ARBA" id="ARBA00023002"/>
    </source>
</evidence>
<name>A0A7S2DUI9_9DINO</name>
<reference evidence="6" key="1">
    <citation type="submission" date="2021-01" db="EMBL/GenBank/DDBJ databases">
        <authorList>
            <person name="Corre E."/>
            <person name="Pelletier E."/>
            <person name="Niang G."/>
            <person name="Scheremetjew M."/>
            <person name="Finn R."/>
            <person name="Kale V."/>
            <person name="Holt S."/>
            <person name="Cochrane G."/>
            <person name="Meng A."/>
            <person name="Brown T."/>
            <person name="Cohen L."/>
        </authorList>
    </citation>
    <scope>NUCLEOTIDE SEQUENCE</scope>
    <source>
        <strain evidence="6">CCMP2222</strain>
    </source>
</reference>
<dbReference type="GO" id="GO:0016491">
    <property type="term" value="F:oxidoreductase activity"/>
    <property type="evidence" value="ECO:0007669"/>
    <property type="project" value="UniProtKB-KW"/>
</dbReference>
<comment type="cofactor">
    <cofactor evidence="1">
        <name>FAD</name>
        <dbReference type="ChEBI" id="CHEBI:57692"/>
    </cofactor>
</comment>